<sequence>MYDFGVVDGGFQWISLDAQQSDYPVELESYRLWWLSIEKKLERETRQALSR</sequence>
<reference evidence="2" key="1">
    <citation type="submission" date="2015-01" db="EMBL/GenBank/DDBJ databases">
        <authorList>
            <person name="Paterson Steve"/>
        </authorList>
    </citation>
    <scope>NUCLEOTIDE SEQUENCE [LARGE SCALE GENOMIC DNA]</scope>
    <source>
        <strain evidence="2">OBR1</strain>
    </source>
</reference>
<gene>
    <name evidence="1" type="ORF">BN1221_02249c</name>
</gene>
<dbReference type="AlphaFoldDB" id="A0A0G4JVA2"/>
<proteinExistence type="predicted"/>
<evidence type="ECO:0000313" key="1">
    <source>
        <dbReference type="EMBL" id="CPR16740.1"/>
    </source>
</evidence>
<dbReference type="STRING" id="1109412.BN1221_02249c"/>
<organism evidence="1 2">
    <name type="scientific">Brenneria goodwinii</name>
    <dbReference type="NCBI Taxonomy" id="1109412"/>
    <lineage>
        <taxon>Bacteria</taxon>
        <taxon>Pseudomonadati</taxon>
        <taxon>Pseudomonadota</taxon>
        <taxon>Gammaproteobacteria</taxon>
        <taxon>Enterobacterales</taxon>
        <taxon>Pectobacteriaceae</taxon>
        <taxon>Brenneria</taxon>
    </lineage>
</organism>
<name>A0A0G4JVA2_9GAMM</name>
<accession>A0A0G4JVA2</accession>
<dbReference type="EMBL" id="CGIG01000001">
    <property type="protein sequence ID" value="CPR16740.1"/>
    <property type="molecule type" value="Genomic_DNA"/>
</dbReference>
<dbReference type="Proteomes" id="UP000044377">
    <property type="component" value="Unassembled WGS sequence"/>
</dbReference>
<keyword evidence="2" id="KW-1185">Reference proteome</keyword>
<protein>
    <submittedName>
        <fullName evidence="1">Uncharacterized protein</fullName>
    </submittedName>
</protein>
<evidence type="ECO:0000313" key="2">
    <source>
        <dbReference type="Proteomes" id="UP000044377"/>
    </source>
</evidence>